<sequence length="51" mass="5719">MKAIINNKHYSNVVGELVKTDVAPCGTKVWTFFVPSVGHRVTVDKKSFKKI</sequence>
<proteinExistence type="predicted"/>
<evidence type="ECO:0000313" key="2">
    <source>
        <dbReference type="Proteomes" id="UP000516307"/>
    </source>
</evidence>
<dbReference type="Proteomes" id="UP000516307">
    <property type="component" value="Segment"/>
</dbReference>
<accession>A0A7G3KGY6</accession>
<organism evidence="1 2">
    <name type="scientific">Enterobacter phage vB_EhoM-IME523</name>
    <dbReference type="NCBI Taxonomy" id="2596709"/>
    <lineage>
        <taxon>Viruses</taxon>
        <taxon>Duplodnaviria</taxon>
        <taxon>Heunggongvirae</taxon>
        <taxon>Uroviricota</taxon>
        <taxon>Caudoviricetes</taxon>
        <taxon>Pantevenvirales</taxon>
        <taxon>Straboviridae</taxon>
        <taxon>Tevenvirinae</taxon>
        <taxon>Kanagawavirus</taxon>
        <taxon>Kanagawavirus eclm</taxon>
    </lineage>
</organism>
<name>A0A7G3KGY6_9CAUD</name>
<dbReference type="RefSeq" id="YP_010650526.1">
    <property type="nucleotide sequence ID" value="NC_070777.1"/>
</dbReference>
<evidence type="ECO:0000313" key="1">
    <source>
        <dbReference type="EMBL" id="QEA10754.1"/>
    </source>
</evidence>
<keyword evidence="2" id="KW-1185">Reference proteome</keyword>
<dbReference type="GeneID" id="77926108"/>
<protein>
    <submittedName>
        <fullName evidence="1">Uncharacterized protein</fullName>
    </submittedName>
</protein>
<reference evidence="1 2" key="1">
    <citation type="submission" date="2019-06" db="EMBL/GenBank/DDBJ databases">
        <authorList>
            <person name="Lin W."/>
            <person name="Gao M."/>
            <person name="Li D."/>
        </authorList>
    </citation>
    <scope>NUCLEOTIDE SEQUENCE [LARGE SCALE GENOMIC DNA]</scope>
</reference>
<dbReference type="KEGG" id="vg:77926108"/>
<dbReference type="EMBL" id="MN087708">
    <property type="protein sequence ID" value="QEA10754.1"/>
    <property type="molecule type" value="Genomic_DNA"/>
</dbReference>